<comment type="caution">
    <text evidence="2">The sequence shown here is derived from an EMBL/GenBank/DDBJ whole genome shotgun (WGS) entry which is preliminary data.</text>
</comment>
<evidence type="ECO:0000313" key="3">
    <source>
        <dbReference type="Proteomes" id="UP000024635"/>
    </source>
</evidence>
<dbReference type="AlphaFoldDB" id="A0A016SB15"/>
<gene>
    <name evidence="2" type="primary">Acey_s0262.g579</name>
    <name evidence="2" type="ORF">Y032_0262g579</name>
</gene>
<proteinExistence type="predicted"/>
<organism evidence="2 3">
    <name type="scientific">Ancylostoma ceylanicum</name>
    <dbReference type="NCBI Taxonomy" id="53326"/>
    <lineage>
        <taxon>Eukaryota</taxon>
        <taxon>Metazoa</taxon>
        <taxon>Ecdysozoa</taxon>
        <taxon>Nematoda</taxon>
        <taxon>Chromadorea</taxon>
        <taxon>Rhabditida</taxon>
        <taxon>Rhabditina</taxon>
        <taxon>Rhabditomorpha</taxon>
        <taxon>Strongyloidea</taxon>
        <taxon>Ancylostomatidae</taxon>
        <taxon>Ancylostomatinae</taxon>
        <taxon>Ancylostoma</taxon>
    </lineage>
</organism>
<accession>A0A016SB15</accession>
<dbReference type="EMBL" id="JARK01001598">
    <property type="protein sequence ID" value="EYB87479.1"/>
    <property type="molecule type" value="Genomic_DNA"/>
</dbReference>
<dbReference type="OrthoDB" id="10509694at2759"/>
<dbReference type="Proteomes" id="UP000024635">
    <property type="component" value="Unassembled WGS sequence"/>
</dbReference>
<sequence length="77" mass="8928">MQTVVCRAEPQNLSVVPRQPLILVPVRDVKIAAMSSMVVLQHVIRLRNLACKRTSCFREGGSRDERRQPWRFTKRPN</sequence>
<evidence type="ECO:0000313" key="2">
    <source>
        <dbReference type="EMBL" id="EYB87479.1"/>
    </source>
</evidence>
<keyword evidence="3" id="KW-1185">Reference proteome</keyword>
<protein>
    <submittedName>
        <fullName evidence="2">Uncharacterized protein</fullName>
    </submittedName>
</protein>
<name>A0A016SB15_9BILA</name>
<feature type="region of interest" description="Disordered" evidence="1">
    <location>
        <begin position="58"/>
        <end position="77"/>
    </location>
</feature>
<evidence type="ECO:0000256" key="1">
    <source>
        <dbReference type="SAM" id="MobiDB-lite"/>
    </source>
</evidence>
<reference evidence="3" key="1">
    <citation type="journal article" date="2015" name="Nat. Genet.">
        <title>The genome and transcriptome of the zoonotic hookworm Ancylostoma ceylanicum identify infection-specific gene families.</title>
        <authorList>
            <person name="Schwarz E.M."/>
            <person name="Hu Y."/>
            <person name="Antoshechkin I."/>
            <person name="Miller M.M."/>
            <person name="Sternberg P.W."/>
            <person name="Aroian R.V."/>
        </authorList>
    </citation>
    <scope>NUCLEOTIDE SEQUENCE</scope>
    <source>
        <strain evidence="3">HY135</strain>
    </source>
</reference>